<keyword evidence="2" id="KW-1185">Reference proteome</keyword>
<dbReference type="Proteomes" id="UP001055879">
    <property type="component" value="Linkage Group LG01"/>
</dbReference>
<evidence type="ECO:0000313" key="1">
    <source>
        <dbReference type="EMBL" id="KAI3769168.1"/>
    </source>
</evidence>
<reference evidence="1 2" key="2">
    <citation type="journal article" date="2022" name="Mol. Ecol. Resour.">
        <title>The genomes of chicory, endive, great burdock and yacon provide insights into Asteraceae paleo-polyploidization history and plant inulin production.</title>
        <authorList>
            <person name="Fan W."/>
            <person name="Wang S."/>
            <person name="Wang H."/>
            <person name="Wang A."/>
            <person name="Jiang F."/>
            <person name="Liu H."/>
            <person name="Zhao H."/>
            <person name="Xu D."/>
            <person name="Zhang Y."/>
        </authorList>
    </citation>
    <scope>NUCLEOTIDE SEQUENCE [LARGE SCALE GENOMIC DNA]</scope>
    <source>
        <strain evidence="2">cv. Niubang</strain>
    </source>
</reference>
<reference evidence="2" key="1">
    <citation type="journal article" date="2022" name="Mol. Ecol. Resour.">
        <title>The genomes of chicory, endive, great burdock and yacon provide insights into Asteraceae palaeo-polyploidization history and plant inulin production.</title>
        <authorList>
            <person name="Fan W."/>
            <person name="Wang S."/>
            <person name="Wang H."/>
            <person name="Wang A."/>
            <person name="Jiang F."/>
            <person name="Liu H."/>
            <person name="Zhao H."/>
            <person name="Xu D."/>
            <person name="Zhang Y."/>
        </authorList>
    </citation>
    <scope>NUCLEOTIDE SEQUENCE [LARGE SCALE GENOMIC DNA]</scope>
    <source>
        <strain evidence="2">cv. Niubang</strain>
    </source>
</reference>
<proteinExistence type="predicted"/>
<name>A0ACB9FE25_ARCLA</name>
<gene>
    <name evidence="1" type="ORF">L6452_00268</name>
</gene>
<protein>
    <submittedName>
        <fullName evidence="1">Uncharacterized protein</fullName>
    </submittedName>
</protein>
<comment type="caution">
    <text evidence="1">The sequence shown here is derived from an EMBL/GenBank/DDBJ whole genome shotgun (WGS) entry which is preliminary data.</text>
</comment>
<organism evidence="1 2">
    <name type="scientific">Arctium lappa</name>
    <name type="common">Greater burdock</name>
    <name type="synonym">Lappa major</name>
    <dbReference type="NCBI Taxonomy" id="4217"/>
    <lineage>
        <taxon>Eukaryota</taxon>
        <taxon>Viridiplantae</taxon>
        <taxon>Streptophyta</taxon>
        <taxon>Embryophyta</taxon>
        <taxon>Tracheophyta</taxon>
        <taxon>Spermatophyta</taxon>
        <taxon>Magnoliopsida</taxon>
        <taxon>eudicotyledons</taxon>
        <taxon>Gunneridae</taxon>
        <taxon>Pentapetalae</taxon>
        <taxon>asterids</taxon>
        <taxon>campanulids</taxon>
        <taxon>Asterales</taxon>
        <taxon>Asteraceae</taxon>
        <taxon>Carduoideae</taxon>
        <taxon>Cardueae</taxon>
        <taxon>Arctiinae</taxon>
        <taxon>Arctium</taxon>
    </lineage>
</organism>
<accession>A0ACB9FE25</accession>
<evidence type="ECO:0000313" key="2">
    <source>
        <dbReference type="Proteomes" id="UP001055879"/>
    </source>
</evidence>
<dbReference type="EMBL" id="CM042047">
    <property type="protein sequence ID" value="KAI3769168.1"/>
    <property type="molecule type" value="Genomic_DNA"/>
</dbReference>
<sequence>MAKNIKKNVLLGMICVFAMAFVVSTVTAAAAPTTVCNVATTDLLECLPAITGAHPPPPTHRCCNVMHRVNLPCLCRYKPQLAKFGANPTAAMAIPKKCGIKSTPTC</sequence>